<dbReference type="RefSeq" id="WP_270023174.1">
    <property type="nucleotide sequence ID" value="NZ_JAPDDP010000002.1"/>
</dbReference>
<keyword evidence="7 10" id="KW-1133">Transmembrane helix</keyword>
<keyword evidence="12" id="KW-1185">Reference proteome</keyword>
<feature type="transmembrane region" description="Helical" evidence="10">
    <location>
        <begin position="148"/>
        <end position="169"/>
    </location>
</feature>
<proteinExistence type="inferred from homology"/>
<evidence type="ECO:0000256" key="2">
    <source>
        <dbReference type="ARBA" id="ARBA00006434"/>
    </source>
</evidence>
<keyword evidence="5 10" id="KW-0812">Transmembrane</keyword>
<dbReference type="Proteomes" id="UP001147653">
    <property type="component" value="Unassembled WGS sequence"/>
</dbReference>
<accession>A0A9X3S6B6</accession>
<evidence type="ECO:0000313" key="12">
    <source>
        <dbReference type="Proteomes" id="UP001147653"/>
    </source>
</evidence>
<feature type="transmembrane region" description="Helical" evidence="10">
    <location>
        <begin position="282"/>
        <end position="306"/>
    </location>
</feature>
<evidence type="ECO:0000256" key="3">
    <source>
        <dbReference type="ARBA" id="ARBA00022448"/>
    </source>
</evidence>
<comment type="subcellular location">
    <subcellularLocation>
        <location evidence="1">Cell membrane</location>
        <topology evidence="1">Multi-pass membrane protein</topology>
    </subcellularLocation>
</comment>
<organism evidence="11 12">
    <name type="scientific">Solirubrobacter phytolaccae</name>
    <dbReference type="NCBI Taxonomy" id="1404360"/>
    <lineage>
        <taxon>Bacteria</taxon>
        <taxon>Bacillati</taxon>
        <taxon>Actinomycetota</taxon>
        <taxon>Thermoleophilia</taxon>
        <taxon>Solirubrobacterales</taxon>
        <taxon>Solirubrobacteraceae</taxon>
        <taxon>Solirubrobacter</taxon>
    </lineage>
</organism>
<dbReference type="GO" id="GO:0006847">
    <property type="term" value="P:plasma membrane acetate transport"/>
    <property type="evidence" value="ECO:0007669"/>
    <property type="project" value="TreeGrafter"/>
</dbReference>
<dbReference type="InterPro" id="IPR001734">
    <property type="entry name" value="Na/solute_symporter"/>
</dbReference>
<dbReference type="InterPro" id="IPR038377">
    <property type="entry name" value="Na/Glc_symporter_sf"/>
</dbReference>
<evidence type="ECO:0000313" key="11">
    <source>
        <dbReference type="EMBL" id="MDA0178908.1"/>
    </source>
</evidence>
<gene>
    <name evidence="11" type="ORF">OJ997_01270</name>
</gene>
<evidence type="ECO:0000256" key="6">
    <source>
        <dbReference type="ARBA" id="ARBA00022847"/>
    </source>
</evidence>
<feature type="transmembrane region" description="Helical" evidence="10">
    <location>
        <begin position="318"/>
        <end position="338"/>
    </location>
</feature>
<dbReference type="PROSITE" id="PS50283">
    <property type="entry name" value="NA_SOLUT_SYMP_3"/>
    <property type="match status" value="1"/>
</dbReference>
<dbReference type="Gene3D" id="1.20.1730.10">
    <property type="entry name" value="Sodium/glucose cotransporter"/>
    <property type="match status" value="1"/>
</dbReference>
<evidence type="ECO:0000256" key="10">
    <source>
        <dbReference type="SAM" id="Phobius"/>
    </source>
</evidence>
<dbReference type="InterPro" id="IPR050277">
    <property type="entry name" value="Sodium:Solute_Symporter"/>
</dbReference>
<evidence type="ECO:0000256" key="5">
    <source>
        <dbReference type="ARBA" id="ARBA00022692"/>
    </source>
</evidence>
<dbReference type="PANTHER" id="PTHR48086">
    <property type="entry name" value="SODIUM/PROLINE SYMPORTER-RELATED"/>
    <property type="match status" value="1"/>
</dbReference>
<evidence type="ECO:0000256" key="4">
    <source>
        <dbReference type="ARBA" id="ARBA00022475"/>
    </source>
</evidence>
<reference evidence="11" key="1">
    <citation type="submission" date="2022-10" db="EMBL/GenBank/DDBJ databases">
        <title>The WGS of Solirubrobacter phytolaccae KCTC 29190.</title>
        <authorList>
            <person name="Jiang Z."/>
        </authorList>
    </citation>
    <scope>NUCLEOTIDE SEQUENCE</scope>
    <source>
        <strain evidence="11">KCTC 29190</strain>
    </source>
</reference>
<protein>
    <submittedName>
        <fullName evidence="11">Cation acetate symporter</fullName>
    </submittedName>
</protein>
<dbReference type="Pfam" id="PF00474">
    <property type="entry name" value="SSF"/>
    <property type="match status" value="1"/>
</dbReference>
<feature type="transmembrane region" description="Helical" evidence="10">
    <location>
        <begin position="114"/>
        <end position="133"/>
    </location>
</feature>
<sequence>MTLSILAVVAVTGAALGIGTYGVKLARTTSDLFVASRAVSPWWNAAAISGEYLSAASFLGVSGLMLKFGASALWLPVGFTAGYLTLLLFVAAPLRRFGSYTIPDFAEARLPAPYMRLLAAGIVLLISGCYLVPQLKGAGVTLRAITDAPYWVGVAIVSLIVALNVGLGGMRGVTYVQAFQYWVKMFAIALPALLLLIHLGGLSARAALFGAELPTTGPSGMTVELDKPTTLTFPDTGETRTVPAGELRIPPDTSIPVADGIDAQTGDEWSRPVAESGRGSPLLIYSLLLATFLGTMGLPHILVRFYTNPDGSAARRTTVRVLGLLGVFYLFPAVYGLLGRAFTPELYVTGDTDSVVLRVPAAAWPGPMGDILAAIVAAGAFAAFMSTASGLLVSIAGTVSHDVLPGRRSRRRARFRLVSVLGMIPPALLALATPDVDISVLVGWAFALAASTFCPLLLLGVWWPRLSATGAAAGMLAGATVATGMIAAGLIGDVSEDTAAGAILTQPAAVSVPIAFATMIAISLRQAPRNVSAVMAALHVPEPVSP</sequence>
<feature type="transmembrane region" description="Helical" evidence="10">
    <location>
        <begin position="73"/>
        <end position="94"/>
    </location>
</feature>
<evidence type="ECO:0000256" key="9">
    <source>
        <dbReference type="RuleBase" id="RU362091"/>
    </source>
</evidence>
<evidence type="ECO:0000256" key="1">
    <source>
        <dbReference type="ARBA" id="ARBA00004651"/>
    </source>
</evidence>
<comment type="caution">
    <text evidence="11">The sequence shown here is derived from an EMBL/GenBank/DDBJ whole genome shotgun (WGS) entry which is preliminary data.</text>
</comment>
<feature type="transmembrane region" description="Helical" evidence="10">
    <location>
        <begin position="371"/>
        <end position="395"/>
    </location>
</feature>
<dbReference type="GO" id="GO:0015123">
    <property type="term" value="F:acetate transmembrane transporter activity"/>
    <property type="evidence" value="ECO:0007669"/>
    <property type="project" value="TreeGrafter"/>
</dbReference>
<feature type="transmembrane region" description="Helical" evidence="10">
    <location>
        <begin position="470"/>
        <end position="491"/>
    </location>
</feature>
<dbReference type="GO" id="GO:0005886">
    <property type="term" value="C:plasma membrane"/>
    <property type="evidence" value="ECO:0007669"/>
    <property type="project" value="UniProtKB-SubCell"/>
</dbReference>
<dbReference type="AlphaFoldDB" id="A0A9X3S6B6"/>
<dbReference type="GO" id="GO:0015293">
    <property type="term" value="F:symporter activity"/>
    <property type="evidence" value="ECO:0007669"/>
    <property type="project" value="UniProtKB-KW"/>
</dbReference>
<feature type="transmembrane region" description="Helical" evidence="10">
    <location>
        <begin position="181"/>
        <end position="199"/>
    </location>
</feature>
<feature type="transmembrane region" description="Helical" evidence="10">
    <location>
        <begin position="503"/>
        <end position="524"/>
    </location>
</feature>
<keyword evidence="3" id="KW-0813">Transport</keyword>
<evidence type="ECO:0000256" key="8">
    <source>
        <dbReference type="ARBA" id="ARBA00023136"/>
    </source>
</evidence>
<keyword evidence="4" id="KW-1003">Cell membrane</keyword>
<dbReference type="PANTHER" id="PTHR48086:SF6">
    <property type="entry name" value="CATION_ACETATE SYMPORTER ACTP"/>
    <property type="match status" value="1"/>
</dbReference>
<keyword evidence="6" id="KW-0769">Symport</keyword>
<feature type="transmembrane region" description="Helical" evidence="10">
    <location>
        <begin position="438"/>
        <end position="463"/>
    </location>
</feature>
<comment type="similarity">
    <text evidence="2 9">Belongs to the sodium:solute symporter (SSF) (TC 2.A.21) family.</text>
</comment>
<dbReference type="CDD" id="cd11480">
    <property type="entry name" value="SLC5sbd_u4"/>
    <property type="match status" value="1"/>
</dbReference>
<dbReference type="EMBL" id="JAPDDP010000002">
    <property type="protein sequence ID" value="MDA0178908.1"/>
    <property type="molecule type" value="Genomic_DNA"/>
</dbReference>
<name>A0A9X3S6B6_9ACTN</name>
<keyword evidence="8 10" id="KW-0472">Membrane</keyword>
<evidence type="ECO:0000256" key="7">
    <source>
        <dbReference type="ARBA" id="ARBA00022989"/>
    </source>
</evidence>
<feature type="transmembrane region" description="Helical" evidence="10">
    <location>
        <begin position="415"/>
        <end position="432"/>
    </location>
</feature>